<dbReference type="SUPFAM" id="SSF53795">
    <property type="entry name" value="PEP carboxykinase-like"/>
    <property type="match status" value="1"/>
</dbReference>
<evidence type="ECO:0000313" key="3">
    <source>
        <dbReference type="Proteomes" id="UP000602442"/>
    </source>
</evidence>
<dbReference type="CDD" id="cd01918">
    <property type="entry name" value="HprK_C"/>
    <property type="match status" value="1"/>
</dbReference>
<keyword evidence="2" id="KW-0808">Transferase</keyword>
<dbReference type="Gene3D" id="3.40.50.300">
    <property type="entry name" value="P-loop containing nucleotide triphosphate hydrolases"/>
    <property type="match status" value="1"/>
</dbReference>
<accession>A0ABS0N5K1</accession>
<dbReference type="Proteomes" id="UP000602442">
    <property type="component" value="Unassembled WGS sequence"/>
</dbReference>
<gene>
    <name evidence="2" type="ORF">I5L03_10795</name>
</gene>
<feature type="domain" description="HPr kinase/phosphorylase C-terminal" evidence="1">
    <location>
        <begin position="5"/>
        <end position="77"/>
    </location>
</feature>
<dbReference type="Pfam" id="PF07475">
    <property type="entry name" value="Hpr_kinase_C"/>
    <property type="match status" value="1"/>
</dbReference>
<reference evidence="2 3" key="1">
    <citation type="submission" date="2020-11" db="EMBL/GenBank/DDBJ databases">
        <title>Erythrobacter sediminis sp. nov., a marine bacterium from a tidal flat of Garorim Bay.</title>
        <authorList>
            <person name="Kim D."/>
            <person name="Yoo Y."/>
            <person name="Kim J.-J."/>
        </authorList>
    </citation>
    <scope>NUCLEOTIDE SEQUENCE [LARGE SCALE GENOMIC DNA]</scope>
    <source>
        <strain evidence="2 3">JGD-13</strain>
    </source>
</reference>
<sequence>MANVSCVSMRGRGMLITGEPGSGKSSLALALLDRGAELVGDDGVALAEQDGQIVASPPPITEGLIEIRNVGLLEVPTTSAPISIIINLNPDAERMPLGANEALLLGHPVPQVDLYPDTPALPLRAEAALEIHGQIANTA</sequence>
<keyword evidence="2" id="KW-0418">Kinase</keyword>
<evidence type="ECO:0000313" key="2">
    <source>
        <dbReference type="EMBL" id="MBH5323071.1"/>
    </source>
</evidence>
<organism evidence="2 3">
    <name type="scientific">Aurantiacibacter sediminis</name>
    <dbReference type="NCBI Taxonomy" id="2793064"/>
    <lineage>
        <taxon>Bacteria</taxon>
        <taxon>Pseudomonadati</taxon>
        <taxon>Pseudomonadota</taxon>
        <taxon>Alphaproteobacteria</taxon>
        <taxon>Sphingomonadales</taxon>
        <taxon>Erythrobacteraceae</taxon>
        <taxon>Aurantiacibacter</taxon>
    </lineage>
</organism>
<dbReference type="GO" id="GO:0016301">
    <property type="term" value="F:kinase activity"/>
    <property type="evidence" value="ECO:0007669"/>
    <property type="project" value="UniProtKB-KW"/>
</dbReference>
<name>A0ABS0N5K1_9SPHN</name>
<dbReference type="InterPro" id="IPR011104">
    <property type="entry name" value="Hpr_kin/Pase_C"/>
</dbReference>
<keyword evidence="3" id="KW-1185">Reference proteome</keyword>
<dbReference type="EMBL" id="JAEANY010000003">
    <property type="protein sequence ID" value="MBH5323071.1"/>
    <property type="molecule type" value="Genomic_DNA"/>
</dbReference>
<dbReference type="InterPro" id="IPR027417">
    <property type="entry name" value="P-loop_NTPase"/>
</dbReference>
<protein>
    <submittedName>
        <fullName evidence="2">HPr kinase/phosphatase C-terminal domain-containing protein</fullName>
    </submittedName>
</protein>
<comment type="caution">
    <text evidence="2">The sequence shown here is derived from an EMBL/GenBank/DDBJ whole genome shotgun (WGS) entry which is preliminary data.</text>
</comment>
<evidence type="ECO:0000259" key="1">
    <source>
        <dbReference type="Pfam" id="PF07475"/>
    </source>
</evidence>
<proteinExistence type="predicted"/>